<dbReference type="GO" id="GO:0008932">
    <property type="term" value="F:lytic endotransglycosylase activity"/>
    <property type="evidence" value="ECO:0007669"/>
    <property type="project" value="UniProtKB-UniRule"/>
</dbReference>
<organism evidence="8 9">
    <name type="scientific">Alkalibacter rhizosphaerae</name>
    <dbReference type="NCBI Taxonomy" id="2815577"/>
    <lineage>
        <taxon>Bacteria</taxon>
        <taxon>Bacillati</taxon>
        <taxon>Bacillota</taxon>
        <taxon>Clostridia</taxon>
        <taxon>Eubacteriales</taxon>
        <taxon>Eubacteriaceae</taxon>
        <taxon>Alkalibacter</taxon>
    </lineage>
</organism>
<comment type="function">
    <text evidence="7">Functions as a peptidoglycan terminase that cleaves nascent peptidoglycan strands endolytically to terminate their elongation.</text>
</comment>
<dbReference type="InterPro" id="IPR003770">
    <property type="entry name" value="MLTG-like"/>
</dbReference>
<dbReference type="Pfam" id="PF02618">
    <property type="entry name" value="YceG"/>
    <property type="match status" value="1"/>
</dbReference>
<gene>
    <name evidence="7 8" type="primary">mltG</name>
    <name evidence="8" type="ORF">J0B03_08955</name>
</gene>
<evidence type="ECO:0000256" key="4">
    <source>
        <dbReference type="ARBA" id="ARBA00023136"/>
    </source>
</evidence>
<comment type="catalytic activity">
    <reaction evidence="7">
        <text>a peptidoglycan chain = a peptidoglycan chain with N-acetyl-1,6-anhydromuramyl-[peptide] at the reducing end + a peptidoglycan chain with N-acetylglucosamine at the non-reducing end.</text>
        <dbReference type="EC" id="4.2.2.29"/>
    </reaction>
</comment>
<dbReference type="PANTHER" id="PTHR30518:SF2">
    <property type="entry name" value="ENDOLYTIC MUREIN TRANSGLYCOSYLASE"/>
    <property type="match status" value="1"/>
</dbReference>
<dbReference type="Proteomes" id="UP000663499">
    <property type="component" value="Chromosome"/>
</dbReference>
<dbReference type="CDD" id="cd08010">
    <property type="entry name" value="MltG_like"/>
    <property type="match status" value="1"/>
</dbReference>
<keyword evidence="6 7" id="KW-0961">Cell wall biogenesis/degradation</keyword>
<comment type="similarity">
    <text evidence="7">Belongs to the transglycosylase MltG family.</text>
</comment>
<keyword evidence="3 7" id="KW-1133">Transmembrane helix</keyword>
<dbReference type="KEGG" id="alka:J0B03_08955"/>
<accession>A0A975AHX0</accession>
<dbReference type="Gene3D" id="3.30.1490.480">
    <property type="entry name" value="Endolytic murein transglycosylase"/>
    <property type="match status" value="1"/>
</dbReference>
<dbReference type="HAMAP" id="MF_02065">
    <property type="entry name" value="MltG"/>
    <property type="match status" value="1"/>
</dbReference>
<dbReference type="GO" id="GO:0009252">
    <property type="term" value="P:peptidoglycan biosynthetic process"/>
    <property type="evidence" value="ECO:0007669"/>
    <property type="project" value="UniProtKB-UniRule"/>
</dbReference>
<dbReference type="GO" id="GO:0071555">
    <property type="term" value="P:cell wall organization"/>
    <property type="evidence" value="ECO:0007669"/>
    <property type="project" value="UniProtKB-KW"/>
</dbReference>
<feature type="site" description="Important for catalytic activity" evidence="7">
    <location>
        <position position="230"/>
    </location>
</feature>
<dbReference type="NCBIfam" id="TIGR00247">
    <property type="entry name" value="endolytic transglycosylase MltG"/>
    <property type="match status" value="1"/>
</dbReference>
<dbReference type="EMBL" id="CP071444">
    <property type="protein sequence ID" value="QSX07930.1"/>
    <property type="molecule type" value="Genomic_DNA"/>
</dbReference>
<keyword evidence="9" id="KW-1185">Reference proteome</keyword>
<dbReference type="RefSeq" id="WP_207299272.1">
    <property type="nucleotide sequence ID" value="NZ_CP071444.1"/>
</dbReference>
<evidence type="ECO:0000256" key="1">
    <source>
        <dbReference type="ARBA" id="ARBA00022475"/>
    </source>
</evidence>
<proteinExistence type="inferred from homology"/>
<keyword evidence="5 7" id="KW-0456">Lyase</keyword>
<evidence type="ECO:0000256" key="3">
    <source>
        <dbReference type="ARBA" id="ARBA00022989"/>
    </source>
</evidence>
<keyword evidence="1 7" id="KW-1003">Cell membrane</keyword>
<protein>
    <recommendedName>
        <fullName evidence="7">Endolytic murein transglycosylase</fullName>
        <ecNumber evidence="7">4.2.2.29</ecNumber>
    </recommendedName>
    <alternativeName>
        <fullName evidence="7">Peptidoglycan lytic transglycosylase</fullName>
    </alternativeName>
    <alternativeName>
        <fullName evidence="7">Peptidoglycan polymerization terminase</fullName>
    </alternativeName>
</protein>
<evidence type="ECO:0000256" key="2">
    <source>
        <dbReference type="ARBA" id="ARBA00022692"/>
    </source>
</evidence>
<keyword evidence="2 7" id="KW-0812">Transmembrane</keyword>
<sequence length="345" mass="38991">MKKIILGLLVLVVAAGATAMLWFNNQIGDTGVHKEPVVFEVPPGTTINGMAEMLEEEELIRNALAFKVYARIQNFSNLQAGHYQIKPGMDMRAIASTIFSGDVIFPDTITVTFPEGKTLDDMAAILAEKTSHTQEEILAVWDGEDFIQSAIDNYWFITEEVLNPDLKFALNGYLFPNTYNFENENVTPEAAAHRLLQEMDKVLTKYKDQIDSSEWTVHEILTMASIVEYEAIFDEDRPIVAGVFYNRLENNMRLQSCATLQMALGIHKPIYNSQDMAVNSPYNTYLVDGLPIGPGNSPGEPSIKAALNPESHNYFYFLSDIYNDSKTYYSETYEQHLQLQNELLR</sequence>
<evidence type="ECO:0000256" key="5">
    <source>
        <dbReference type="ARBA" id="ARBA00023239"/>
    </source>
</evidence>
<dbReference type="AlphaFoldDB" id="A0A975AHX0"/>
<evidence type="ECO:0000256" key="7">
    <source>
        <dbReference type="HAMAP-Rule" id="MF_02065"/>
    </source>
</evidence>
<dbReference type="GO" id="GO:0005886">
    <property type="term" value="C:plasma membrane"/>
    <property type="evidence" value="ECO:0007669"/>
    <property type="project" value="UniProtKB-UniRule"/>
</dbReference>
<dbReference type="EC" id="4.2.2.29" evidence="7"/>
<evidence type="ECO:0000256" key="6">
    <source>
        <dbReference type="ARBA" id="ARBA00023316"/>
    </source>
</evidence>
<evidence type="ECO:0000313" key="9">
    <source>
        <dbReference type="Proteomes" id="UP000663499"/>
    </source>
</evidence>
<name>A0A975AHX0_9FIRM</name>
<reference evidence="8" key="1">
    <citation type="submission" date="2021-03" db="EMBL/GenBank/DDBJ databases">
        <title>Alkalibacter marinus sp. nov., isolated from tidal flat sediment.</title>
        <authorList>
            <person name="Namirimu T."/>
            <person name="Yang J.-A."/>
            <person name="Yang S.-H."/>
            <person name="Kim Y.-J."/>
            <person name="Kwon K.K."/>
        </authorList>
    </citation>
    <scope>NUCLEOTIDE SEQUENCE</scope>
    <source>
        <strain evidence="8">ES005</strain>
    </source>
</reference>
<dbReference type="PANTHER" id="PTHR30518">
    <property type="entry name" value="ENDOLYTIC MUREIN TRANSGLYCOSYLASE"/>
    <property type="match status" value="1"/>
</dbReference>
<keyword evidence="4 7" id="KW-0472">Membrane</keyword>
<evidence type="ECO:0000313" key="8">
    <source>
        <dbReference type="EMBL" id="QSX07930.1"/>
    </source>
</evidence>